<evidence type="ECO:0000313" key="2">
    <source>
        <dbReference type="EMBL" id="CAB4180432.1"/>
    </source>
</evidence>
<feature type="domain" description="Helix-turn-helix" evidence="1">
    <location>
        <begin position="20"/>
        <end position="70"/>
    </location>
</feature>
<protein>
    <submittedName>
        <fullName evidence="2">Helix-turn-helix domain containing protein</fullName>
    </submittedName>
</protein>
<organism evidence="2">
    <name type="scientific">uncultured Caudovirales phage</name>
    <dbReference type="NCBI Taxonomy" id="2100421"/>
    <lineage>
        <taxon>Viruses</taxon>
        <taxon>Duplodnaviria</taxon>
        <taxon>Heunggongvirae</taxon>
        <taxon>Uroviricota</taxon>
        <taxon>Caudoviricetes</taxon>
        <taxon>Peduoviridae</taxon>
        <taxon>Maltschvirus</taxon>
        <taxon>Maltschvirus maltsch</taxon>
    </lineage>
</organism>
<dbReference type="EMBL" id="LR797001">
    <property type="protein sequence ID" value="CAB4180432.1"/>
    <property type="molecule type" value="Genomic_DNA"/>
</dbReference>
<evidence type="ECO:0000259" key="1">
    <source>
        <dbReference type="Pfam" id="PF12728"/>
    </source>
</evidence>
<dbReference type="InterPro" id="IPR041657">
    <property type="entry name" value="HTH_17"/>
</dbReference>
<accession>A0A6J5QA65</accession>
<name>A0A6J5QA65_9CAUD</name>
<reference evidence="2" key="1">
    <citation type="submission" date="2020-05" db="EMBL/GenBank/DDBJ databases">
        <authorList>
            <person name="Chiriac C."/>
            <person name="Salcher M."/>
            <person name="Ghai R."/>
            <person name="Kavagutti S V."/>
        </authorList>
    </citation>
    <scope>NUCLEOTIDE SEQUENCE</scope>
</reference>
<proteinExistence type="predicted"/>
<gene>
    <name evidence="2" type="ORF">UFOVP1043_33</name>
</gene>
<sequence length="77" mass="8735">MTFDENLDEGYDDQLEDDQWLSTAEVMALLKVGRQTLIALRNKGLIKAYRKGLSGKNIYSKAELSDLIKQSNTIRSI</sequence>
<dbReference type="Pfam" id="PF12728">
    <property type="entry name" value="HTH_17"/>
    <property type="match status" value="1"/>
</dbReference>